<feature type="domain" description="HTH LytTR-type" evidence="3">
    <location>
        <begin position="143"/>
        <end position="245"/>
    </location>
</feature>
<feature type="modified residue" description="4-aspartylphosphate" evidence="1">
    <location>
        <position position="53"/>
    </location>
</feature>
<dbReference type="InterPro" id="IPR007492">
    <property type="entry name" value="LytTR_DNA-bd_dom"/>
</dbReference>
<dbReference type="CDD" id="cd17532">
    <property type="entry name" value="REC_LytTR_AlgR-like"/>
    <property type="match status" value="1"/>
</dbReference>
<dbReference type="OrthoDB" id="1646880at2"/>
<dbReference type="EMBL" id="FTOP01000002">
    <property type="protein sequence ID" value="SIS61962.1"/>
    <property type="molecule type" value="Genomic_DNA"/>
</dbReference>
<dbReference type="RefSeq" id="WP_076498397.1">
    <property type="nucleotide sequence ID" value="NZ_FTOP01000002.1"/>
</dbReference>
<dbReference type="Proteomes" id="UP000186026">
    <property type="component" value="Unassembled WGS sequence"/>
</dbReference>
<dbReference type="InterPro" id="IPR046947">
    <property type="entry name" value="LytR-like"/>
</dbReference>
<dbReference type="Gene3D" id="2.40.50.1020">
    <property type="entry name" value="LytTr DNA-binding domain"/>
    <property type="match status" value="1"/>
</dbReference>
<name>A0A1N7KK19_9BACT</name>
<dbReference type="Pfam" id="PF04397">
    <property type="entry name" value="LytTR"/>
    <property type="match status" value="1"/>
</dbReference>
<dbReference type="PROSITE" id="PS50930">
    <property type="entry name" value="HTH_LYTTR"/>
    <property type="match status" value="1"/>
</dbReference>
<accession>A0A1N7KK19</accession>
<dbReference type="PANTHER" id="PTHR37299:SF1">
    <property type="entry name" value="STAGE 0 SPORULATION PROTEIN A HOMOLOG"/>
    <property type="match status" value="1"/>
</dbReference>
<dbReference type="SMART" id="SM00448">
    <property type="entry name" value="REC"/>
    <property type="match status" value="1"/>
</dbReference>
<dbReference type="SUPFAM" id="SSF52172">
    <property type="entry name" value="CheY-like"/>
    <property type="match status" value="1"/>
</dbReference>
<evidence type="ECO:0000259" key="3">
    <source>
        <dbReference type="PROSITE" id="PS50930"/>
    </source>
</evidence>
<reference evidence="5" key="1">
    <citation type="submission" date="2017-01" db="EMBL/GenBank/DDBJ databases">
        <authorList>
            <person name="Varghese N."/>
            <person name="Submissions S."/>
        </authorList>
    </citation>
    <scope>NUCLEOTIDE SEQUENCE [LARGE SCALE GENOMIC DNA]</scope>
    <source>
        <strain evidence="5">DSM 46698</strain>
    </source>
</reference>
<sequence>MRALVIDDERLARKELINLLSQYDHVEVIGEANNVDDAKEKIDNLLPDVVFLDIQMPEKTGFDLLEELDNVPHVVFTTAYDEYALKAFQVNALDYLLKPIEPKRLGEAIERLQKKLTDQNQKSSESEKDNGGKKLTLNDQVFVKDGDRCWFVKLEHVRLFESDGNYIKVYFDNNKPMIHKSLNALDERLDEKSFFRASRKHIINLSWVEAIEPWFNGGLVVTLKGGDRIEVSRRQAARFKDMMSL</sequence>
<evidence type="ECO:0000313" key="4">
    <source>
        <dbReference type="EMBL" id="SIS61962.1"/>
    </source>
</evidence>
<keyword evidence="1" id="KW-0597">Phosphoprotein</keyword>
<evidence type="ECO:0000256" key="1">
    <source>
        <dbReference type="PROSITE-ProRule" id="PRU00169"/>
    </source>
</evidence>
<evidence type="ECO:0000259" key="2">
    <source>
        <dbReference type="PROSITE" id="PS50110"/>
    </source>
</evidence>
<gene>
    <name evidence="4" type="ORF">SAMN05421761_102148</name>
</gene>
<feature type="domain" description="Response regulatory" evidence="2">
    <location>
        <begin position="2"/>
        <end position="113"/>
    </location>
</feature>
<dbReference type="SMART" id="SM00850">
    <property type="entry name" value="LytTR"/>
    <property type="match status" value="1"/>
</dbReference>
<dbReference type="InterPro" id="IPR011006">
    <property type="entry name" value="CheY-like_superfamily"/>
</dbReference>
<dbReference type="GO" id="GO:0000156">
    <property type="term" value="F:phosphorelay response regulator activity"/>
    <property type="evidence" value="ECO:0007669"/>
    <property type="project" value="InterPro"/>
</dbReference>
<organism evidence="4 5">
    <name type="scientific">Belliella pelovolcani</name>
    <dbReference type="NCBI Taxonomy" id="529505"/>
    <lineage>
        <taxon>Bacteria</taxon>
        <taxon>Pseudomonadati</taxon>
        <taxon>Bacteroidota</taxon>
        <taxon>Cytophagia</taxon>
        <taxon>Cytophagales</taxon>
        <taxon>Cyclobacteriaceae</taxon>
        <taxon>Belliella</taxon>
    </lineage>
</organism>
<dbReference type="Gene3D" id="3.40.50.2300">
    <property type="match status" value="1"/>
</dbReference>
<dbReference type="STRING" id="529505.SAMN05421761_102148"/>
<protein>
    <submittedName>
        <fullName evidence="4">Two component transcriptional regulator, LytTR family</fullName>
    </submittedName>
</protein>
<dbReference type="Pfam" id="PF00072">
    <property type="entry name" value="Response_reg"/>
    <property type="match status" value="1"/>
</dbReference>
<evidence type="ECO:0000313" key="5">
    <source>
        <dbReference type="Proteomes" id="UP000186026"/>
    </source>
</evidence>
<dbReference type="PANTHER" id="PTHR37299">
    <property type="entry name" value="TRANSCRIPTIONAL REGULATOR-RELATED"/>
    <property type="match status" value="1"/>
</dbReference>
<dbReference type="AlphaFoldDB" id="A0A1N7KK19"/>
<dbReference type="InterPro" id="IPR001789">
    <property type="entry name" value="Sig_transdc_resp-reg_receiver"/>
</dbReference>
<keyword evidence="5" id="KW-1185">Reference proteome</keyword>
<dbReference type="GO" id="GO:0003677">
    <property type="term" value="F:DNA binding"/>
    <property type="evidence" value="ECO:0007669"/>
    <property type="project" value="InterPro"/>
</dbReference>
<dbReference type="PROSITE" id="PS50110">
    <property type="entry name" value="RESPONSE_REGULATORY"/>
    <property type="match status" value="1"/>
</dbReference>
<proteinExistence type="predicted"/>